<dbReference type="InterPro" id="IPR013087">
    <property type="entry name" value="Znf_C2H2_type"/>
</dbReference>
<evidence type="ECO:0000313" key="3">
    <source>
        <dbReference type="EMBL" id="KIK18736.1"/>
    </source>
</evidence>
<gene>
    <name evidence="3" type="ORF">PISMIDRAFT_14120</name>
</gene>
<evidence type="ECO:0000313" key="4">
    <source>
        <dbReference type="Proteomes" id="UP000054018"/>
    </source>
</evidence>
<accession>A0A0C9YQ34</accession>
<reference evidence="4" key="2">
    <citation type="submission" date="2015-01" db="EMBL/GenBank/DDBJ databases">
        <title>Evolutionary Origins and Diversification of the Mycorrhizal Mutualists.</title>
        <authorList>
            <consortium name="DOE Joint Genome Institute"/>
            <consortium name="Mycorrhizal Genomics Consortium"/>
            <person name="Kohler A."/>
            <person name="Kuo A."/>
            <person name="Nagy L.G."/>
            <person name="Floudas D."/>
            <person name="Copeland A."/>
            <person name="Barry K.W."/>
            <person name="Cichocki N."/>
            <person name="Veneault-Fourrey C."/>
            <person name="LaButti K."/>
            <person name="Lindquist E.A."/>
            <person name="Lipzen A."/>
            <person name="Lundell T."/>
            <person name="Morin E."/>
            <person name="Murat C."/>
            <person name="Riley R."/>
            <person name="Ohm R."/>
            <person name="Sun H."/>
            <person name="Tunlid A."/>
            <person name="Henrissat B."/>
            <person name="Grigoriev I.V."/>
            <person name="Hibbett D.S."/>
            <person name="Martin F."/>
        </authorList>
    </citation>
    <scope>NUCLEOTIDE SEQUENCE [LARGE SCALE GENOMIC DNA]</scope>
    <source>
        <strain evidence="4">441</strain>
    </source>
</reference>
<evidence type="ECO:0000259" key="2">
    <source>
        <dbReference type="PROSITE" id="PS00028"/>
    </source>
</evidence>
<dbReference type="InterPro" id="IPR041078">
    <property type="entry name" value="Plavaka"/>
</dbReference>
<dbReference type="PROSITE" id="PS00028">
    <property type="entry name" value="ZINC_FINGER_C2H2_1"/>
    <property type="match status" value="1"/>
</dbReference>
<feature type="region of interest" description="Disordered" evidence="1">
    <location>
        <begin position="722"/>
        <end position="755"/>
    </location>
</feature>
<dbReference type="EMBL" id="KN833797">
    <property type="protein sequence ID" value="KIK18736.1"/>
    <property type="molecule type" value="Genomic_DNA"/>
</dbReference>
<feature type="region of interest" description="Disordered" evidence="1">
    <location>
        <begin position="79"/>
        <end position="102"/>
    </location>
</feature>
<protein>
    <recommendedName>
        <fullName evidence="2">C2H2-type domain-containing protein</fullName>
    </recommendedName>
</protein>
<feature type="domain" description="C2H2-type" evidence="2">
    <location>
        <begin position="20"/>
        <end position="43"/>
    </location>
</feature>
<dbReference type="HOGENOM" id="CLU_006344_1_0_1"/>
<feature type="compositionally biased region" description="Low complexity" evidence="1">
    <location>
        <begin position="47"/>
        <end position="62"/>
    </location>
</feature>
<reference evidence="3 4" key="1">
    <citation type="submission" date="2014-04" db="EMBL/GenBank/DDBJ databases">
        <authorList>
            <consortium name="DOE Joint Genome Institute"/>
            <person name="Kuo A."/>
            <person name="Kohler A."/>
            <person name="Costa M.D."/>
            <person name="Nagy L.G."/>
            <person name="Floudas D."/>
            <person name="Copeland A."/>
            <person name="Barry K.W."/>
            <person name="Cichocki N."/>
            <person name="Veneault-Fourrey C."/>
            <person name="LaButti K."/>
            <person name="Lindquist E.A."/>
            <person name="Lipzen A."/>
            <person name="Lundell T."/>
            <person name="Morin E."/>
            <person name="Murat C."/>
            <person name="Sun H."/>
            <person name="Tunlid A."/>
            <person name="Henrissat B."/>
            <person name="Grigoriev I.V."/>
            <person name="Hibbett D.S."/>
            <person name="Martin F."/>
            <person name="Nordberg H.P."/>
            <person name="Cantor M.N."/>
            <person name="Hua S.X."/>
        </authorList>
    </citation>
    <scope>NUCLEOTIDE SEQUENCE [LARGE SCALE GENOMIC DNA]</scope>
    <source>
        <strain evidence="3 4">441</strain>
    </source>
</reference>
<dbReference type="Pfam" id="PF18759">
    <property type="entry name" value="Plavaka"/>
    <property type="match status" value="1"/>
</dbReference>
<dbReference type="OrthoDB" id="3199698at2759"/>
<dbReference type="AlphaFoldDB" id="A0A0C9YQ34"/>
<organism evidence="3 4">
    <name type="scientific">Pisolithus microcarpus 441</name>
    <dbReference type="NCBI Taxonomy" id="765257"/>
    <lineage>
        <taxon>Eukaryota</taxon>
        <taxon>Fungi</taxon>
        <taxon>Dikarya</taxon>
        <taxon>Basidiomycota</taxon>
        <taxon>Agaricomycotina</taxon>
        <taxon>Agaricomycetes</taxon>
        <taxon>Agaricomycetidae</taxon>
        <taxon>Boletales</taxon>
        <taxon>Sclerodermatineae</taxon>
        <taxon>Pisolithaceae</taxon>
        <taxon>Pisolithus</taxon>
    </lineage>
</organism>
<feature type="compositionally biased region" description="Polar residues" evidence="1">
    <location>
        <begin position="739"/>
        <end position="752"/>
    </location>
</feature>
<name>A0A0C9YQ34_9AGAM</name>
<proteinExistence type="predicted"/>
<sequence>MLPANQNAHEQNSRVLQLPCDHPGCNRYFKTPAGRTKHKHANHPVITPSELPHTSSSLPHSPVRSTSPLFEPEICASDYEELGPPNETEVQPASHSELPPTRSHMIESEFYGPGDKLYRNYHPKLTGNQDHDWAPFDDRIQFKTAELLYTRIQLSAPQIDALLDLWGATLLEHNTKPPFDNCCSLYNMIDSIPLGDVKWQWFKVQYTGDIPSVNPPPWMRQSYEVWYRDARKVVHQILGNPSYADEIDLRPFREFSTEGDQRQYKDFMSGDWSWDQADIIAGDETTHGSTFVPIILGSDKTTMSVATGNNKFYPLYLSIGNVRNNVHRTHRNALVLLGFLAIPKTTKEHSLDTAFRMFRRQLFHSSLSMILDPLKLTMMSPEVVKFGDGYYHHVIYGLGPYITDYEEQALLACIVWGWCARCQATRKNLDDDALLRCREFTEALFREAYNSLTILWDEYGIVGDLVPFMNDFPRADIHQLIALDILHQLIKGCFKDHLVDWVETYLKTRYGTKEAEHILDDIDQRIAAVAPFTGLHRFPQGRGFKQWTGDDSKALMKVYLPAIKGHVPAEIVRMFHAFLEFSYLVRHHVITEQTLKDIEDALARFHHHHEIFREGDIPVVMTFSLPRQHAAKHYPELIRLFGAPNGLCSSITECKHIKAVKEPYRRSNKYNAIGQMLLTNQRLDKLASCRIDFESRGMLEGTCLSAKLQSLQYLAPAFNTSNGGGARRSIGEPAPPTHSDAQQNPQVASTQADNDEERKRAWTIEALAVEIDVPNLGSLLSQFLFYQQYPNDRRKPAEIPLNDFPRFEGSISVFNSASAQFYAPSDLSGLGGMRTEFICSVPSWRNEAPQYDCVFVGTNATDPSETGMQAYDVARVFAFFSFKYKGVRYPCAVIRWFDKIGDGPDEDTGMWIVCPSLLLNRSPNFSIIHTDAIYRAVHLIPIYENQFISRDIQPHHSYDAFCAFYVNKYANHHAFEIAG</sequence>
<dbReference type="Proteomes" id="UP000054018">
    <property type="component" value="Unassembled WGS sequence"/>
</dbReference>
<keyword evidence="4" id="KW-1185">Reference proteome</keyword>
<feature type="region of interest" description="Disordered" evidence="1">
    <location>
        <begin position="31"/>
        <end position="67"/>
    </location>
</feature>
<evidence type="ECO:0000256" key="1">
    <source>
        <dbReference type="SAM" id="MobiDB-lite"/>
    </source>
</evidence>